<reference evidence="2 3" key="1">
    <citation type="submission" date="2022-03" db="EMBL/GenBank/DDBJ databases">
        <title>Chryseobacterium sp. isolated from the Andong Sikhe.</title>
        <authorList>
            <person name="Won M."/>
            <person name="Kim S.-J."/>
            <person name="Kwon S.-W."/>
        </authorList>
    </citation>
    <scope>NUCLEOTIDE SEQUENCE [LARGE SCALE GENOMIC DNA]</scope>
    <source>
        <strain evidence="2 3">ADR-1</strain>
    </source>
</reference>
<dbReference type="EMBL" id="CP094529">
    <property type="protein sequence ID" value="UOE37554.1"/>
    <property type="molecule type" value="Genomic_DNA"/>
</dbReference>
<dbReference type="Gene3D" id="1.10.472.60">
    <property type="entry name" value="putative protein disulfide isomerase domain"/>
    <property type="match status" value="1"/>
</dbReference>
<protein>
    <submittedName>
        <fullName evidence="2">DsbA family protein</fullName>
    </submittedName>
</protein>
<feature type="domain" description="DSBA-like thioredoxin" evidence="1">
    <location>
        <begin position="4"/>
        <end position="208"/>
    </location>
</feature>
<evidence type="ECO:0000313" key="3">
    <source>
        <dbReference type="Proteomes" id="UP000831068"/>
    </source>
</evidence>
<dbReference type="Pfam" id="PF01323">
    <property type="entry name" value="DSBA"/>
    <property type="match status" value="1"/>
</dbReference>
<accession>A0ABY4BF73</accession>
<dbReference type="InterPro" id="IPR036249">
    <property type="entry name" value="Thioredoxin-like_sf"/>
</dbReference>
<dbReference type="PANTHER" id="PTHR13887:SF54">
    <property type="entry name" value="DSBA FAMILY PROTEIN"/>
    <property type="match status" value="1"/>
</dbReference>
<dbReference type="SUPFAM" id="SSF52833">
    <property type="entry name" value="Thioredoxin-like"/>
    <property type="match status" value="1"/>
</dbReference>
<evidence type="ECO:0000259" key="1">
    <source>
        <dbReference type="Pfam" id="PF01323"/>
    </source>
</evidence>
<dbReference type="Gene3D" id="3.40.30.10">
    <property type="entry name" value="Glutaredoxin"/>
    <property type="match status" value="1"/>
</dbReference>
<sequence>MKPTIIYVYDGLCSWCYGFEKEMQILYDKFQDRYDFQLVSGGMFPAEQNRRIKDILGEGFREAYARVIEYSGADITEKYLGGLVEKDNYQLNSEKPAQAFSAFKTYPNKSYRQIEFVTTMQSFMYGEGLNPNEDEMYHKTAEHFEIDADEFIAKMKTDAVLEDVKKDFQYAQALQVTGFPQVFLKTPQDQYYLIARGYDKEDNIAARIAEIEKQNVINE</sequence>
<name>A0ABY4BF73_9FLAO</name>
<dbReference type="Proteomes" id="UP000831068">
    <property type="component" value="Chromosome"/>
</dbReference>
<dbReference type="RefSeq" id="WP_243575965.1">
    <property type="nucleotide sequence ID" value="NZ_CP094529.1"/>
</dbReference>
<proteinExistence type="predicted"/>
<keyword evidence="3" id="KW-1185">Reference proteome</keyword>
<evidence type="ECO:0000313" key="2">
    <source>
        <dbReference type="EMBL" id="UOE37554.1"/>
    </source>
</evidence>
<dbReference type="InterPro" id="IPR001853">
    <property type="entry name" value="DSBA-like_thioredoxin_dom"/>
</dbReference>
<gene>
    <name evidence="2" type="ORF">MTP08_10830</name>
</gene>
<organism evidence="2 3">
    <name type="scientific">Chryseobacterium oryzae</name>
    <dbReference type="NCBI Taxonomy" id="2929799"/>
    <lineage>
        <taxon>Bacteria</taxon>
        <taxon>Pseudomonadati</taxon>
        <taxon>Bacteroidota</taxon>
        <taxon>Flavobacteriia</taxon>
        <taxon>Flavobacteriales</taxon>
        <taxon>Weeksellaceae</taxon>
        <taxon>Chryseobacterium group</taxon>
        <taxon>Chryseobacterium</taxon>
    </lineage>
</organism>
<dbReference type="PANTHER" id="PTHR13887">
    <property type="entry name" value="GLUTATHIONE S-TRANSFERASE KAPPA"/>
    <property type="match status" value="1"/>
</dbReference>